<evidence type="ECO:0000256" key="3">
    <source>
        <dbReference type="ARBA" id="ARBA00022692"/>
    </source>
</evidence>
<evidence type="ECO:0000313" key="8">
    <source>
        <dbReference type="Proteomes" id="UP000190285"/>
    </source>
</evidence>
<keyword evidence="5 6" id="KW-0472">Membrane</keyword>
<keyword evidence="8" id="KW-1185">Reference proteome</keyword>
<evidence type="ECO:0000313" key="7">
    <source>
        <dbReference type="EMBL" id="SKC76540.1"/>
    </source>
</evidence>
<dbReference type="RefSeq" id="WP_079492682.1">
    <property type="nucleotide sequence ID" value="NZ_FUZT01000007.1"/>
</dbReference>
<dbReference type="STRING" id="36842.SAMN02194393_03001"/>
<evidence type="ECO:0000256" key="1">
    <source>
        <dbReference type="ARBA" id="ARBA00004651"/>
    </source>
</evidence>
<dbReference type="Proteomes" id="UP000190285">
    <property type="component" value="Unassembled WGS sequence"/>
</dbReference>
<protein>
    <submittedName>
        <fullName evidence="7">Threonine/homoserine/homoserine lactone efflux protein</fullName>
    </submittedName>
</protein>
<keyword evidence="4 6" id="KW-1133">Transmembrane helix</keyword>
<feature type="transmembrane region" description="Helical" evidence="6">
    <location>
        <begin position="181"/>
        <end position="200"/>
    </location>
</feature>
<evidence type="ECO:0000256" key="5">
    <source>
        <dbReference type="ARBA" id="ARBA00023136"/>
    </source>
</evidence>
<feature type="transmembrane region" description="Helical" evidence="6">
    <location>
        <begin position="7"/>
        <end position="27"/>
    </location>
</feature>
<dbReference type="PANTHER" id="PTHR30086:SF20">
    <property type="entry name" value="ARGININE EXPORTER PROTEIN ARGO-RELATED"/>
    <property type="match status" value="1"/>
</dbReference>
<evidence type="ECO:0000256" key="2">
    <source>
        <dbReference type="ARBA" id="ARBA00022475"/>
    </source>
</evidence>
<comment type="subcellular location">
    <subcellularLocation>
        <location evidence="1">Cell membrane</location>
        <topology evidence="1">Multi-pass membrane protein</topology>
    </subcellularLocation>
</comment>
<feature type="transmembrane region" description="Helical" evidence="6">
    <location>
        <begin position="73"/>
        <end position="98"/>
    </location>
</feature>
<feature type="transmembrane region" description="Helical" evidence="6">
    <location>
        <begin position="33"/>
        <end position="61"/>
    </location>
</feature>
<reference evidence="7 8" key="1">
    <citation type="submission" date="2017-02" db="EMBL/GenBank/DDBJ databases">
        <authorList>
            <person name="Peterson S.W."/>
        </authorList>
    </citation>
    <scope>NUCLEOTIDE SEQUENCE [LARGE SCALE GENOMIC DNA]</scope>
    <source>
        <strain evidence="7 8">M1</strain>
    </source>
</reference>
<feature type="transmembrane region" description="Helical" evidence="6">
    <location>
        <begin position="110"/>
        <end position="134"/>
    </location>
</feature>
<sequence length="204" mass="22311">MILKGFKFGILLQIAVGPICLLIFQTASTFGFLYGIIGVLGVAIIDGLFILTAILGIGAILDKYKNIQKPIQYFGAIVLIVFGLSNIFSVIGISIIPSMNFLSTQNMKNIFFKILILTLSNPLTILFWAGVFSSKIVEDHMNKSDMYLFGLGALLSTIIFLTIISAIGHFINIFISSTVLNYLNILVGTVLIIFGIKLAIRKVL</sequence>
<organism evidence="7 8">
    <name type="scientific">Maledivibacter halophilus</name>
    <dbReference type="NCBI Taxonomy" id="36842"/>
    <lineage>
        <taxon>Bacteria</taxon>
        <taxon>Bacillati</taxon>
        <taxon>Bacillota</taxon>
        <taxon>Clostridia</taxon>
        <taxon>Peptostreptococcales</taxon>
        <taxon>Caminicellaceae</taxon>
        <taxon>Maledivibacter</taxon>
    </lineage>
</organism>
<name>A0A1T5LKQ1_9FIRM</name>
<keyword evidence="3 6" id="KW-0812">Transmembrane</keyword>
<keyword evidence="2" id="KW-1003">Cell membrane</keyword>
<evidence type="ECO:0000256" key="6">
    <source>
        <dbReference type="SAM" id="Phobius"/>
    </source>
</evidence>
<dbReference type="OrthoDB" id="7874789at2"/>
<dbReference type="GO" id="GO:0015171">
    <property type="term" value="F:amino acid transmembrane transporter activity"/>
    <property type="evidence" value="ECO:0007669"/>
    <property type="project" value="TreeGrafter"/>
</dbReference>
<evidence type="ECO:0000256" key="4">
    <source>
        <dbReference type="ARBA" id="ARBA00022989"/>
    </source>
</evidence>
<dbReference type="GO" id="GO:0005886">
    <property type="term" value="C:plasma membrane"/>
    <property type="evidence" value="ECO:0007669"/>
    <property type="project" value="UniProtKB-SubCell"/>
</dbReference>
<proteinExistence type="predicted"/>
<dbReference type="PANTHER" id="PTHR30086">
    <property type="entry name" value="ARGININE EXPORTER PROTEIN ARGO"/>
    <property type="match status" value="1"/>
</dbReference>
<feature type="transmembrane region" description="Helical" evidence="6">
    <location>
        <begin position="146"/>
        <end position="175"/>
    </location>
</feature>
<dbReference type="AlphaFoldDB" id="A0A1T5LKQ1"/>
<dbReference type="Pfam" id="PF01810">
    <property type="entry name" value="LysE"/>
    <property type="match status" value="1"/>
</dbReference>
<dbReference type="InterPro" id="IPR001123">
    <property type="entry name" value="LeuE-type"/>
</dbReference>
<accession>A0A1T5LKQ1</accession>
<dbReference type="EMBL" id="FUZT01000007">
    <property type="protein sequence ID" value="SKC76540.1"/>
    <property type="molecule type" value="Genomic_DNA"/>
</dbReference>
<gene>
    <name evidence="7" type="ORF">SAMN02194393_03001</name>
</gene>